<comment type="caution">
    <text evidence="4">The sequence shown here is derived from an EMBL/GenBank/DDBJ whole genome shotgun (WGS) entry which is preliminary data.</text>
</comment>
<dbReference type="PANTHER" id="PTHR46655">
    <property type="entry name" value="HISTONE-LYSINE N-METHYLTRANSFERASE ATXR3"/>
    <property type="match status" value="1"/>
</dbReference>
<dbReference type="InterPro" id="IPR001214">
    <property type="entry name" value="SET_dom"/>
</dbReference>
<keyword evidence="5" id="KW-1185">Reference proteome</keyword>
<sequence length="324" mass="37102">MKSWEDDLPGAYKYKKKLNKSLTGKKYMTRSNGTSFCKWSSKDDKSNSESTTSDEDNMQRKMRMRVSLPEDYAEKLYAQKSGTEELDMELPEVKDYKTRKLLGDEDIEQEVYGINPYTHSLLLDSMPKELDWPLLEKHLFIEDVLLRTLNKQVRNFTGTGSGNTPMMFSLQLVIEENEKLSEDRDIEAVKMCQGILKAIDSHPNDRYVAYTKDDADGYDLVVIDAMHKANYASLICHSCRPNCEAKVKKNMMRQFVWGSQLFQGSYLNPTGKGAFQKVLDEWHGILDRHQLMLEACELNLVSEENYLNLGRASLGSCLLGGLLD</sequence>
<feature type="domain" description="ATXR3 C-terminal" evidence="3">
    <location>
        <begin position="258"/>
        <end position="322"/>
    </location>
</feature>
<dbReference type="Pfam" id="PF19633">
    <property type="entry name" value="SDG2_C"/>
    <property type="match status" value="1"/>
</dbReference>
<name>A0AAW0LE06_QUESU</name>
<organism evidence="4 5">
    <name type="scientific">Quercus suber</name>
    <name type="common">Cork oak</name>
    <dbReference type="NCBI Taxonomy" id="58331"/>
    <lineage>
        <taxon>Eukaryota</taxon>
        <taxon>Viridiplantae</taxon>
        <taxon>Streptophyta</taxon>
        <taxon>Embryophyta</taxon>
        <taxon>Tracheophyta</taxon>
        <taxon>Spermatophyta</taxon>
        <taxon>Magnoliopsida</taxon>
        <taxon>eudicotyledons</taxon>
        <taxon>Gunneridae</taxon>
        <taxon>Pentapetalae</taxon>
        <taxon>rosids</taxon>
        <taxon>fabids</taxon>
        <taxon>Fagales</taxon>
        <taxon>Fagaceae</taxon>
        <taxon>Quercus</taxon>
    </lineage>
</organism>
<feature type="compositionally biased region" description="Polar residues" evidence="1">
    <location>
        <begin position="29"/>
        <end position="38"/>
    </location>
</feature>
<evidence type="ECO:0000313" key="4">
    <source>
        <dbReference type="EMBL" id="KAK7848698.1"/>
    </source>
</evidence>
<dbReference type="InterPro" id="IPR045606">
    <property type="entry name" value="ATXR3_C"/>
</dbReference>
<accession>A0AAW0LE06</accession>
<dbReference type="AlphaFoldDB" id="A0AAW0LE06"/>
<evidence type="ECO:0000256" key="1">
    <source>
        <dbReference type="SAM" id="MobiDB-lite"/>
    </source>
</evidence>
<reference evidence="4 5" key="1">
    <citation type="journal article" date="2018" name="Sci. Data">
        <title>The draft genome sequence of cork oak.</title>
        <authorList>
            <person name="Ramos A.M."/>
            <person name="Usie A."/>
            <person name="Barbosa P."/>
            <person name="Barros P.M."/>
            <person name="Capote T."/>
            <person name="Chaves I."/>
            <person name="Simoes F."/>
            <person name="Abreu I."/>
            <person name="Carrasquinho I."/>
            <person name="Faro C."/>
            <person name="Guimaraes J.B."/>
            <person name="Mendonca D."/>
            <person name="Nobrega F."/>
            <person name="Rodrigues L."/>
            <person name="Saibo N.J.M."/>
            <person name="Varela M.C."/>
            <person name="Egas C."/>
            <person name="Matos J."/>
            <person name="Miguel C.M."/>
            <person name="Oliveira M.M."/>
            <person name="Ricardo C.P."/>
            <person name="Goncalves S."/>
        </authorList>
    </citation>
    <scope>NUCLEOTIDE SEQUENCE [LARGE SCALE GENOMIC DNA]</scope>
    <source>
        <strain evidence="5">cv. HL8</strain>
    </source>
</reference>
<dbReference type="PANTHER" id="PTHR46655:SF1">
    <property type="entry name" value="HISTONE-LYSINE N-METHYLTRANSFERASE ATXR3"/>
    <property type="match status" value="1"/>
</dbReference>
<dbReference type="SUPFAM" id="SSF82199">
    <property type="entry name" value="SET domain"/>
    <property type="match status" value="1"/>
</dbReference>
<dbReference type="InterPro" id="IPR046341">
    <property type="entry name" value="SET_dom_sf"/>
</dbReference>
<feature type="domain" description="SET" evidence="2">
    <location>
        <begin position="184"/>
        <end position="249"/>
    </location>
</feature>
<evidence type="ECO:0000259" key="2">
    <source>
        <dbReference type="Pfam" id="PF00856"/>
    </source>
</evidence>
<evidence type="ECO:0000313" key="5">
    <source>
        <dbReference type="Proteomes" id="UP000237347"/>
    </source>
</evidence>
<gene>
    <name evidence="4" type="primary">ATXR3_2</name>
    <name evidence="4" type="ORF">CFP56_004516</name>
</gene>
<proteinExistence type="predicted"/>
<dbReference type="Gene3D" id="2.170.270.10">
    <property type="entry name" value="SET domain"/>
    <property type="match status" value="1"/>
</dbReference>
<dbReference type="EMBL" id="PKMF04000124">
    <property type="protein sequence ID" value="KAK7848698.1"/>
    <property type="molecule type" value="Genomic_DNA"/>
</dbReference>
<evidence type="ECO:0000259" key="3">
    <source>
        <dbReference type="Pfam" id="PF19633"/>
    </source>
</evidence>
<dbReference type="Proteomes" id="UP000237347">
    <property type="component" value="Unassembled WGS sequence"/>
</dbReference>
<dbReference type="Pfam" id="PF00856">
    <property type="entry name" value="SET"/>
    <property type="match status" value="1"/>
</dbReference>
<feature type="region of interest" description="Disordered" evidence="1">
    <location>
        <begin position="27"/>
        <end position="61"/>
    </location>
</feature>
<protein>
    <submittedName>
        <fullName evidence="4">Histone-lysine n-methyltransferase atxr3</fullName>
    </submittedName>
</protein>